<feature type="region of interest" description="Disordered" evidence="1">
    <location>
        <begin position="33"/>
        <end position="61"/>
    </location>
</feature>
<proteinExistence type="predicted"/>
<name>A0A848G523_9RHOO</name>
<sequence>MRIHSAHGLSRHLATGLSLVLLAGCAALEGGPAARPAESAPASREPSAASPLPAPSGKLKPMPLRTFTVSTQCNFRDEAGNFGKARVDVENSKVKAFNVELVMPKRGSCRYDLAQFRQTQALPSIELAGKNNCRVRMWEQGEQVTVSFADCHNLCSPASAHDYVWPLLIDKPTGKCD</sequence>
<reference evidence="2 3" key="1">
    <citation type="submission" date="2020-04" db="EMBL/GenBank/DDBJ databases">
        <title>Zoogloea sp. G-4-1-14 isolated from soil.</title>
        <authorList>
            <person name="Dahal R.H."/>
        </authorList>
    </citation>
    <scope>NUCLEOTIDE SEQUENCE [LARGE SCALE GENOMIC DNA]</scope>
    <source>
        <strain evidence="2 3">G-4-1-14</strain>
    </source>
</reference>
<dbReference type="PROSITE" id="PS51257">
    <property type="entry name" value="PROKAR_LIPOPROTEIN"/>
    <property type="match status" value="1"/>
</dbReference>
<evidence type="ECO:0000313" key="3">
    <source>
        <dbReference type="Proteomes" id="UP000580043"/>
    </source>
</evidence>
<evidence type="ECO:0000256" key="1">
    <source>
        <dbReference type="SAM" id="MobiDB-lite"/>
    </source>
</evidence>
<organism evidence="2 3">
    <name type="scientific">Zoogloea dura</name>
    <dbReference type="NCBI Taxonomy" id="2728840"/>
    <lineage>
        <taxon>Bacteria</taxon>
        <taxon>Pseudomonadati</taxon>
        <taxon>Pseudomonadota</taxon>
        <taxon>Betaproteobacteria</taxon>
        <taxon>Rhodocyclales</taxon>
        <taxon>Zoogloeaceae</taxon>
        <taxon>Zoogloea</taxon>
    </lineage>
</organism>
<dbReference type="Proteomes" id="UP000580043">
    <property type="component" value="Unassembled WGS sequence"/>
</dbReference>
<dbReference type="AlphaFoldDB" id="A0A848G523"/>
<comment type="caution">
    <text evidence="2">The sequence shown here is derived from an EMBL/GenBank/DDBJ whole genome shotgun (WGS) entry which is preliminary data.</text>
</comment>
<accession>A0A848G523</accession>
<evidence type="ECO:0008006" key="4">
    <source>
        <dbReference type="Google" id="ProtNLM"/>
    </source>
</evidence>
<feature type="compositionally biased region" description="Low complexity" evidence="1">
    <location>
        <begin position="33"/>
        <end position="51"/>
    </location>
</feature>
<dbReference type="RefSeq" id="WP_169145825.1">
    <property type="nucleotide sequence ID" value="NZ_JABBGA010000007.1"/>
</dbReference>
<protein>
    <recommendedName>
        <fullName evidence="4">Lipoprotein</fullName>
    </recommendedName>
</protein>
<dbReference type="EMBL" id="JABBGA010000007">
    <property type="protein sequence ID" value="NML26290.1"/>
    <property type="molecule type" value="Genomic_DNA"/>
</dbReference>
<keyword evidence="3" id="KW-1185">Reference proteome</keyword>
<gene>
    <name evidence="2" type="ORF">HHL15_11105</name>
</gene>
<evidence type="ECO:0000313" key="2">
    <source>
        <dbReference type="EMBL" id="NML26290.1"/>
    </source>
</evidence>